<gene>
    <name evidence="1" type="ORF">LCGC14_0447900</name>
</gene>
<sequence>MGQSLDIPRVIKDDWKRLDLIVNKIKLKLGRNASPTFTGLTLTGLTASRLIWTNSSKTLASKDLIGLVAGTANEINIADDGSGGVTIGIIDPLIVAKGGIGTASLTDHGILLGSGTSAITPLAVAANGQIPIGSVGADPVLAEITGTANQITSTPGAGSITLSLPQDIHTGASPEWAGATIDGIVFGDVFDAQKQPTGFVDRTATLSWNDGDFTLTITGSHDIYINGVKTTKSTDSIQIADTTGLHWIYYDSSGTLTKNTAFPGWHLPIMATVYWNTTGGGGSYNKGLVGEERHNIVMDWHTHEYLHNTVGSRFKNGLAGTFDDTTITIEAGEWHDEDIEHAPSQQTTCNVLYKNGSANWEWDAGVSVYYKLNGTALRYNNGNALADCTPNRYMAMWIFATNDISVPIVALMGQRQDTTLNNARENNTYESLSFGILPFQEMKLLYRVILRSTGSPPSYVETQDLRAISNLPAGTYVATAHSTLTGLTTGNDHSQYLLADGTTALAGAWDMGSQVLTNVNIDSGDIHNDVTHTQWDAAYSHSLLTSGNPHSVTPTELSLVIGTNVQAYAAVLDDLAPLGAPTSDGQFIVATGGGVFAYEKDNVARTSLGVGIGDSPQFVGIELGHASDTTIARVSAGVVAIEGTNIAMVGGAHHDGFSDYVGNEHIDHTGVTLTAGTGLTGGGDISTGRTFAVNGVLEDLDTLGPVGANSEFLVGTGAGTLAWENAATAATSMGLGTGDSPAFTGLSLSDDLIFSADGGIHANTSDASDNVAIFIGGGGAFGSNRGGYIALYGNEHATNQGDIFIVAGNVTDGDIHFQVEGAERLRVTAEGVTLIGVANVEGASITVGKASTTTGTLILHDAGSANTITLTVPNALAGSLSFTLPPTDGDNTNVLQTDGSGVLTWAAAGGAFTSKFSACLTSNQSMADAVFAKLTLDNDSTVDNYDTDGDFNTSTNRFTVPTTGYYSVKIFATVLNVLDGDFMQIILRKNDTTYVAPTDSGVVGGAGSLSLNASKDMYLESGDYYELWCLVDTVDNNPRNAFGDSRSTGMTVHRFA</sequence>
<accession>A0A0F9SIL9</accession>
<organism evidence="1">
    <name type="scientific">marine sediment metagenome</name>
    <dbReference type="NCBI Taxonomy" id="412755"/>
    <lineage>
        <taxon>unclassified sequences</taxon>
        <taxon>metagenomes</taxon>
        <taxon>ecological metagenomes</taxon>
    </lineage>
</organism>
<reference evidence="1" key="1">
    <citation type="journal article" date="2015" name="Nature">
        <title>Complex archaea that bridge the gap between prokaryotes and eukaryotes.</title>
        <authorList>
            <person name="Spang A."/>
            <person name="Saw J.H."/>
            <person name="Jorgensen S.L."/>
            <person name="Zaremba-Niedzwiedzka K."/>
            <person name="Martijn J."/>
            <person name="Lind A.E."/>
            <person name="van Eijk R."/>
            <person name="Schleper C."/>
            <person name="Guy L."/>
            <person name="Ettema T.J."/>
        </authorList>
    </citation>
    <scope>NUCLEOTIDE SEQUENCE</scope>
</reference>
<dbReference type="EMBL" id="LAZR01000440">
    <property type="protein sequence ID" value="KKN68770.1"/>
    <property type="molecule type" value="Genomic_DNA"/>
</dbReference>
<evidence type="ECO:0000313" key="1">
    <source>
        <dbReference type="EMBL" id="KKN68770.1"/>
    </source>
</evidence>
<protein>
    <submittedName>
        <fullName evidence="1">Uncharacterized protein</fullName>
    </submittedName>
</protein>
<name>A0A0F9SIL9_9ZZZZ</name>
<dbReference type="InterPro" id="IPR008983">
    <property type="entry name" value="Tumour_necrosis_fac-like_dom"/>
</dbReference>
<dbReference type="Gene3D" id="2.60.120.40">
    <property type="match status" value="1"/>
</dbReference>
<dbReference type="AlphaFoldDB" id="A0A0F9SIL9"/>
<comment type="caution">
    <text evidence="1">The sequence shown here is derived from an EMBL/GenBank/DDBJ whole genome shotgun (WGS) entry which is preliminary data.</text>
</comment>
<dbReference type="SUPFAM" id="SSF49842">
    <property type="entry name" value="TNF-like"/>
    <property type="match status" value="1"/>
</dbReference>
<proteinExistence type="predicted"/>